<sequence length="113" mass="12804">MSGLSLSQGRIEASSLMLYRRYNLYAVTTILTMDILQTFPDEVSRLSRTMNVNVIEETTAQTMKIIYCTPWFVILAYTEYLFTIRVILGGGDLWAGPSMEQPSIQLEDVEGKP</sequence>
<gene>
    <name evidence="1" type="ORF">Clacol_009760</name>
</gene>
<proteinExistence type="predicted"/>
<reference evidence="1" key="1">
    <citation type="submission" date="2021-10" db="EMBL/GenBank/DDBJ databases">
        <title>De novo Genome Assembly of Clathrus columnatus (Basidiomycota, Fungi) Using Illumina and Nanopore Sequence Data.</title>
        <authorList>
            <person name="Ogiso-Tanaka E."/>
            <person name="Itagaki H."/>
            <person name="Hosoya T."/>
            <person name="Hosaka K."/>
        </authorList>
    </citation>
    <scope>NUCLEOTIDE SEQUENCE</scope>
    <source>
        <strain evidence="1">MO-923</strain>
    </source>
</reference>
<dbReference type="EMBL" id="BPWL01000011">
    <property type="protein sequence ID" value="GJJ15482.1"/>
    <property type="molecule type" value="Genomic_DNA"/>
</dbReference>
<evidence type="ECO:0000313" key="2">
    <source>
        <dbReference type="Proteomes" id="UP001050691"/>
    </source>
</evidence>
<dbReference type="AlphaFoldDB" id="A0AAV5ALD0"/>
<accession>A0AAV5ALD0</accession>
<keyword evidence="2" id="KW-1185">Reference proteome</keyword>
<comment type="caution">
    <text evidence="1">The sequence shown here is derived from an EMBL/GenBank/DDBJ whole genome shotgun (WGS) entry which is preliminary data.</text>
</comment>
<organism evidence="1 2">
    <name type="scientific">Clathrus columnatus</name>
    <dbReference type="NCBI Taxonomy" id="1419009"/>
    <lineage>
        <taxon>Eukaryota</taxon>
        <taxon>Fungi</taxon>
        <taxon>Dikarya</taxon>
        <taxon>Basidiomycota</taxon>
        <taxon>Agaricomycotina</taxon>
        <taxon>Agaricomycetes</taxon>
        <taxon>Phallomycetidae</taxon>
        <taxon>Phallales</taxon>
        <taxon>Clathraceae</taxon>
        <taxon>Clathrus</taxon>
    </lineage>
</organism>
<name>A0AAV5ALD0_9AGAM</name>
<protein>
    <recommendedName>
        <fullName evidence="3">Bestrophin homolog</fullName>
    </recommendedName>
</protein>
<dbReference type="Proteomes" id="UP001050691">
    <property type="component" value="Unassembled WGS sequence"/>
</dbReference>
<evidence type="ECO:0008006" key="3">
    <source>
        <dbReference type="Google" id="ProtNLM"/>
    </source>
</evidence>
<evidence type="ECO:0000313" key="1">
    <source>
        <dbReference type="EMBL" id="GJJ15482.1"/>
    </source>
</evidence>